<reference evidence="1 2" key="1">
    <citation type="submission" date="2018-05" db="EMBL/GenBank/DDBJ databases">
        <title>Acuticoccus sediminis sp. nov., isolated from deep-sea sediment of Indian Ocean.</title>
        <authorList>
            <person name="Liu X."/>
            <person name="Lai Q."/>
            <person name="Du Y."/>
            <person name="Sun F."/>
            <person name="Zhang X."/>
            <person name="Wang S."/>
            <person name="Shao Z."/>
        </authorList>
    </citation>
    <scope>NUCLEOTIDE SEQUENCE [LARGE SCALE GENOMIC DNA]</scope>
    <source>
        <strain evidence="1 2">PTG4-2</strain>
    </source>
</reference>
<evidence type="ECO:0000313" key="2">
    <source>
        <dbReference type="Proteomes" id="UP000249590"/>
    </source>
</evidence>
<dbReference type="InterPro" id="IPR006311">
    <property type="entry name" value="TAT_signal"/>
</dbReference>
<dbReference type="PROSITE" id="PS51318">
    <property type="entry name" value="TAT"/>
    <property type="match status" value="1"/>
</dbReference>
<accession>A0A8B2P1R4</accession>
<protein>
    <submittedName>
        <fullName evidence="1">Cyclase</fullName>
    </submittedName>
</protein>
<dbReference type="GO" id="GO:0019441">
    <property type="term" value="P:L-tryptophan catabolic process to kynurenine"/>
    <property type="evidence" value="ECO:0007669"/>
    <property type="project" value="InterPro"/>
</dbReference>
<dbReference type="SUPFAM" id="SSF102198">
    <property type="entry name" value="Putative cyclase"/>
    <property type="match status" value="1"/>
</dbReference>
<dbReference type="RefSeq" id="WP_111343887.1">
    <property type="nucleotide sequence ID" value="NZ_QHHQ01000001.1"/>
</dbReference>
<dbReference type="EMBL" id="QHHQ01000001">
    <property type="protein sequence ID" value="RAI04415.1"/>
    <property type="molecule type" value="Genomic_DNA"/>
</dbReference>
<organism evidence="1 2">
    <name type="scientific">Acuticoccus sediminis</name>
    <dbReference type="NCBI Taxonomy" id="2184697"/>
    <lineage>
        <taxon>Bacteria</taxon>
        <taxon>Pseudomonadati</taxon>
        <taxon>Pseudomonadota</taxon>
        <taxon>Alphaproteobacteria</taxon>
        <taxon>Hyphomicrobiales</taxon>
        <taxon>Amorphaceae</taxon>
        <taxon>Acuticoccus</taxon>
    </lineage>
</organism>
<dbReference type="PANTHER" id="PTHR31118">
    <property type="entry name" value="CYCLASE-LIKE PROTEIN 2"/>
    <property type="match status" value="1"/>
</dbReference>
<dbReference type="Gene3D" id="3.50.30.50">
    <property type="entry name" value="Putative cyclase"/>
    <property type="match status" value="1"/>
</dbReference>
<sequence>MCGQCVIDNVRQSMMSRRSLLLGAAATGAAAAALGTPRPALAQTAEAGGVSGRFSGVADLTHTLVPDFPTFSGKPQFEANQVYFRDKDGYNLSILTIDEHTGTHVDAPLHFSTDGQSVDEIPVANLVAPLVIVDIAARAADDADAQVTPDDLKAWISANGEMPDRCCVAMHSGWAEKVGGDGFRNADGDGVMHFPGFHPEAAAMLMEETGAIGIGVDTLSLDHGASADFGTHNSWLPTNRWGVECLAGLGALPASGAMIVLGAPKHKGGSGGPARVFALTKAA</sequence>
<dbReference type="Proteomes" id="UP000249590">
    <property type="component" value="Unassembled WGS sequence"/>
</dbReference>
<evidence type="ECO:0000313" key="1">
    <source>
        <dbReference type="EMBL" id="RAI04415.1"/>
    </source>
</evidence>
<gene>
    <name evidence="1" type="ORF">DLJ53_08245</name>
</gene>
<dbReference type="OrthoDB" id="9777007at2"/>
<dbReference type="Pfam" id="PF04199">
    <property type="entry name" value="Cyclase"/>
    <property type="match status" value="1"/>
</dbReference>
<dbReference type="InterPro" id="IPR037175">
    <property type="entry name" value="KFase_sf"/>
</dbReference>
<dbReference type="InterPro" id="IPR007325">
    <property type="entry name" value="KFase/CYL"/>
</dbReference>
<comment type="caution">
    <text evidence="1">The sequence shown here is derived from an EMBL/GenBank/DDBJ whole genome shotgun (WGS) entry which is preliminary data.</text>
</comment>
<dbReference type="AlphaFoldDB" id="A0A8B2P1R4"/>
<keyword evidence="2" id="KW-1185">Reference proteome</keyword>
<proteinExistence type="predicted"/>
<dbReference type="GO" id="GO:0004061">
    <property type="term" value="F:arylformamidase activity"/>
    <property type="evidence" value="ECO:0007669"/>
    <property type="project" value="InterPro"/>
</dbReference>
<name>A0A8B2P1R4_9HYPH</name>
<dbReference type="PANTHER" id="PTHR31118:SF12">
    <property type="entry name" value="CYCLASE-LIKE PROTEIN 2"/>
    <property type="match status" value="1"/>
</dbReference>